<gene>
    <name evidence="2" type="ORF">PPACK8108_LOCUS16900</name>
</gene>
<protein>
    <submittedName>
        <fullName evidence="2">Uncharacterized protein</fullName>
    </submittedName>
</protein>
<feature type="compositionally biased region" description="Low complexity" evidence="1">
    <location>
        <begin position="9"/>
        <end position="26"/>
    </location>
</feature>
<feature type="compositionally biased region" description="Polar residues" evidence="1">
    <location>
        <begin position="51"/>
        <end position="60"/>
    </location>
</feature>
<dbReference type="AlphaFoldDB" id="A0AAV0BC37"/>
<evidence type="ECO:0000313" key="2">
    <source>
        <dbReference type="EMBL" id="CAH7683410.1"/>
    </source>
</evidence>
<evidence type="ECO:0000313" key="3">
    <source>
        <dbReference type="Proteomes" id="UP001153365"/>
    </source>
</evidence>
<organism evidence="2 3">
    <name type="scientific">Phakopsora pachyrhizi</name>
    <name type="common">Asian soybean rust disease fungus</name>
    <dbReference type="NCBI Taxonomy" id="170000"/>
    <lineage>
        <taxon>Eukaryota</taxon>
        <taxon>Fungi</taxon>
        <taxon>Dikarya</taxon>
        <taxon>Basidiomycota</taxon>
        <taxon>Pucciniomycotina</taxon>
        <taxon>Pucciniomycetes</taxon>
        <taxon>Pucciniales</taxon>
        <taxon>Phakopsoraceae</taxon>
        <taxon>Phakopsora</taxon>
    </lineage>
</organism>
<proteinExistence type="predicted"/>
<keyword evidence="3" id="KW-1185">Reference proteome</keyword>
<sequence length="506" mass="58484">MTVVNLQHSSSSYLPVSLRLPLSPTTSPRPTPKPKSTNNTKPTAIRPHTPDLTNSMPESPSQINLANLMEKWGGGEHLPNHQSSSKLEIEYKDKDSEEEDNDDVLGNEELYSTQTHLSPKDEILPISGPLREMKLRGVGGHLTSLVGVVEGCPVGFKGKMEKTGVTFCVVKGVKHLILGRPFLMDLEARLNYVMGDARWLKLPLYVPEESSKFQKLSRKEEGVRHPKPNMDQGWLYQYNDFLMNGWAEKEKEERIKTVEKIKEYKKVNKIEKKDKKVEKRKEKKKVSFYKFVQVILDYDGVYRQGKIEEEELRLLGKSRNCSWVGLADHYHDNYGLPPVAHFSNREEKGDTASPVIKGKREDKKKWSEWEFPALQEGEERRLLDKSINCTTKEDRRLLDKSINCTTYGAEVLKRVVVWVYGTQEETEEEGSQSRGWEGKQEKEKPWKTWEFKKREEGRGLRVRDWGRRRKEEELELLDKSGNFSWVGEVAHNPCWKELGKEGPNME</sequence>
<reference evidence="2" key="1">
    <citation type="submission" date="2022-06" db="EMBL/GenBank/DDBJ databases">
        <authorList>
            <consortium name="SYNGENTA / RWTH Aachen University"/>
        </authorList>
    </citation>
    <scope>NUCLEOTIDE SEQUENCE</scope>
</reference>
<name>A0AAV0BC37_PHAPC</name>
<dbReference type="Proteomes" id="UP001153365">
    <property type="component" value="Unassembled WGS sequence"/>
</dbReference>
<dbReference type="EMBL" id="CALTRL010004660">
    <property type="protein sequence ID" value="CAH7683410.1"/>
    <property type="molecule type" value="Genomic_DNA"/>
</dbReference>
<feature type="compositionally biased region" description="Low complexity" evidence="1">
    <location>
        <begin position="34"/>
        <end position="43"/>
    </location>
</feature>
<feature type="region of interest" description="Disordered" evidence="1">
    <location>
        <begin position="1"/>
        <end position="60"/>
    </location>
</feature>
<evidence type="ECO:0000256" key="1">
    <source>
        <dbReference type="SAM" id="MobiDB-lite"/>
    </source>
</evidence>
<accession>A0AAV0BC37</accession>
<comment type="caution">
    <text evidence="2">The sequence shown here is derived from an EMBL/GenBank/DDBJ whole genome shotgun (WGS) entry which is preliminary data.</text>
</comment>